<dbReference type="RefSeq" id="WP_205721944.1">
    <property type="nucleotide sequence ID" value="NZ_CP070608.1"/>
</dbReference>
<dbReference type="EMBL" id="CP070608">
    <property type="protein sequence ID" value="QSE97433.1"/>
    <property type="molecule type" value="Genomic_DNA"/>
</dbReference>
<dbReference type="Proteomes" id="UP000662783">
    <property type="component" value="Chromosome"/>
</dbReference>
<organism evidence="2 3">
    <name type="scientific">Fulvivirga lutea</name>
    <dbReference type="NCBI Taxonomy" id="2810512"/>
    <lineage>
        <taxon>Bacteria</taxon>
        <taxon>Pseudomonadati</taxon>
        <taxon>Bacteroidota</taxon>
        <taxon>Cytophagia</taxon>
        <taxon>Cytophagales</taxon>
        <taxon>Fulvivirgaceae</taxon>
        <taxon>Fulvivirga</taxon>
    </lineage>
</organism>
<accession>A0A974WGT9</accession>
<sequence>MKALRYIIAICTITSLMAIMGCDSGGEEAQPNPAVQQVALLVNEGKPWVAQSETSVLKDGFDVSDQFEGFNVTFSEGTFKTENAISSAWPAEGNWQLSGQDINTILRGDGVAMKTRIIGNTLTLTFTAGGPSGGRINSVEGEYQFELISQ</sequence>
<keyword evidence="3" id="KW-1185">Reference proteome</keyword>
<evidence type="ECO:0000313" key="2">
    <source>
        <dbReference type="EMBL" id="QSE97433.1"/>
    </source>
</evidence>
<dbReference type="PROSITE" id="PS51257">
    <property type="entry name" value="PROKAR_LIPOPROTEIN"/>
    <property type="match status" value="1"/>
</dbReference>
<reference evidence="2" key="1">
    <citation type="submission" date="2021-02" db="EMBL/GenBank/DDBJ databases">
        <title>Fulvivirga sp. S481 isolated from sea water.</title>
        <authorList>
            <person name="Bae S.S."/>
            <person name="Baek K."/>
        </authorList>
    </citation>
    <scope>NUCLEOTIDE SEQUENCE</scope>
    <source>
        <strain evidence="2">S481</strain>
    </source>
</reference>
<protein>
    <recommendedName>
        <fullName evidence="4">Lipocalin-like domain-containing protein</fullName>
    </recommendedName>
</protein>
<evidence type="ECO:0000256" key="1">
    <source>
        <dbReference type="SAM" id="SignalP"/>
    </source>
</evidence>
<proteinExistence type="predicted"/>
<dbReference type="AlphaFoldDB" id="A0A974WGT9"/>
<keyword evidence="1" id="KW-0732">Signal</keyword>
<feature type="chain" id="PRO_5037501661" description="Lipocalin-like domain-containing protein" evidence="1">
    <location>
        <begin position="19"/>
        <end position="150"/>
    </location>
</feature>
<evidence type="ECO:0008006" key="4">
    <source>
        <dbReference type="Google" id="ProtNLM"/>
    </source>
</evidence>
<gene>
    <name evidence="2" type="ORF">JR347_17925</name>
</gene>
<evidence type="ECO:0000313" key="3">
    <source>
        <dbReference type="Proteomes" id="UP000662783"/>
    </source>
</evidence>
<feature type="signal peptide" evidence="1">
    <location>
        <begin position="1"/>
        <end position="18"/>
    </location>
</feature>
<dbReference type="KEGG" id="fuv:JR347_17925"/>
<name>A0A974WGT9_9BACT</name>